<organism evidence="3 4">
    <name type="scientific">Paucilactobacillus suebicus DSM 5007 = KCTC 3549</name>
    <dbReference type="NCBI Taxonomy" id="1423807"/>
    <lineage>
        <taxon>Bacteria</taxon>
        <taxon>Bacillati</taxon>
        <taxon>Bacillota</taxon>
        <taxon>Bacilli</taxon>
        <taxon>Lactobacillales</taxon>
        <taxon>Lactobacillaceae</taxon>
        <taxon>Paucilactobacillus</taxon>
    </lineage>
</organism>
<dbReference type="PATRIC" id="fig|1423807.3.peg.1692"/>
<keyword evidence="1" id="KW-0812">Transmembrane</keyword>
<evidence type="ECO:0000313" key="3">
    <source>
        <dbReference type="EMBL" id="KRM12966.1"/>
    </source>
</evidence>
<dbReference type="InterPro" id="IPR029058">
    <property type="entry name" value="AB_hydrolase_fold"/>
</dbReference>
<evidence type="ECO:0000259" key="2">
    <source>
        <dbReference type="Pfam" id="PF12146"/>
    </source>
</evidence>
<keyword evidence="4" id="KW-1185">Reference proteome</keyword>
<evidence type="ECO:0000256" key="1">
    <source>
        <dbReference type="SAM" id="Phobius"/>
    </source>
</evidence>
<keyword evidence="1" id="KW-1133">Transmembrane helix</keyword>
<sequence length="314" mass="35553">MKKKYWYWTIAILIVALGGGMLGAGLYFYHVAVVPGPKSFLSKKTPLKKTDPLYHQKLWFEKVHKTKWTMKSAGGDYKLVADYIPAAKKSNKTVLIAHGFNGSKEDMGAYAYLFHELGYNVVARDARGQGQSQGDYIGYGWPDRLDDKKWIKKIIAKNPDSKIVMFGVSMGGATTMMVSGEHLPHQVKAFIEDCGYTNVKTEINYQAEQLYHLPTIIRVPLVDIVSLITRVRAGYFFGQASSVKQLAKNKRPMLFIHGTKDKFVPTKMIYANYRATNGPKEMWLVKGAGHARSYQTKPKAYEQHVKAFLDKYVH</sequence>
<keyword evidence="1" id="KW-0472">Membrane</keyword>
<dbReference type="Pfam" id="PF12146">
    <property type="entry name" value="Hydrolase_4"/>
    <property type="match status" value="1"/>
</dbReference>
<dbReference type="STRING" id="1423807.FD16_GL001652"/>
<feature type="transmembrane region" description="Helical" evidence="1">
    <location>
        <begin position="7"/>
        <end position="29"/>
    </location>
</feature>
<protein>
    <recommendedName>
        <fullName evidence="2">Serine aminopeptidase S33 domain-containing protein</fullName>
    </recommendedName>
</protein>
<dbReference type="eggNOG" id="COG1073">
    <property type="taxonomic scope" value="Bacteria"/>
</dbReference>
<dbReference type="InterPro" id="IPR052920">
    <property type="entry name" value="DNA-binding_regulatory"/>
</dbReference>
<dbReference type="PANTHER" id="PTHR43358:SF4">
    <property type="entry name" value="ALPHA_BETA HYDROLASE FOLD-1 DOMAIN-CONTAINING PROTEIN"/>
    <property type="match status" value="1"/>
</dbReference>
<reference evidence="3 4" key="1">
    <citation type="journal article" date="2015" name="Genome Announc.">
        <title>Expanding the biotechnology potential of lactobacilli through comparative genomics of 213 strains and associated genera.</title>
        <authorList>
            <person name="Sun Z."/>
            <person name="Harris H.M."/>
            <person name="McCann A."/>
            <person name="Guo C."/>
            <person name="Argimon S."/>
            <person name="Zhang W."/>
            <person name="Yang X."/>
            <person name="Jeffery I.B."/>
            <person name="Cooney J.C."/>
            <person name="Kagawa T.F."/>
            <person name="Liu W."/>
            <person name="Song Y."/>
            <person name="Salvetti E."/>
            <person name="Wrobel A."/>
            <person name="Rasinkangas P."/>
            <person name="Parkhill J."/>
            <person name="Rea M.C."/>
            <person name="O'Sullivan O."/>
            <person name="Ritari J."/>
            <person name="Douillard F.P."/>
            <person name="Paul Ross R."/>
            <person name="Yang R."/>
            <person name="Briner A.E."/>
            <person name="Felis G.E."/>
            <person name="de Vos W.M."/>
            <person name="Barrangou R."/>
            <person name="Klaenhammer T.R."/>
            <person name="Caufield P.W."/>
            <person name="Cui Y."/>
            <person name="Zhang H."/>
            <person name="O'Toole P.W."/>
        </authorList>
    </citation>
    <scope>NUCLEOTIDE SEQUENCE [LARGE SCALE GENOMIC DNA]</scope>
    <source>
        <strain evidence="3 4">DSM 5007</strain>
    </source>
</reference>
<gene>
    <name evidence="3" type="ORF">FD16_GL001652</name>
</gene>
<comment type="caution">
    <text evidence="3">The sequence shown here is derived from an EMBL/GenBank/DDBJ whole genome shotgun (WGS) entry which is preliminary data.</text>
</comment>
<dbReference type="Gene3D" id="3.40.50.1820">
    <property type="entry name" value="alpha/beta hydrolase"/>
    <property type="match status" value="1"/>
</dbReference>
<accession>A0A0R1WDT0</accession>
<dbReference type="AlphaFoldDB" id="A0A0R1WDT0"/>
<dbReference type="InterPro" id="IPR022742">
    <property type="entry name" value="Hydrolase_4"/>
</dbReference>
<dbReference type="EMBL" id="AZGF01000004">
    <property type="protein sequence ID" value="KRM12966.1"/>
    <property type="molecule type" value="Genomic_DNA"/>
</dbReference>
<dbReference type="SUPFAM" id="SSF53474">
    <property type="entry name" value="alpha/beta-Hydrolases"/>
    <property type="match status" value="1"/>
</dbReference>
<dbReference type="Proteomes" id="UP000051820">
    <property type="component" value="Unassembled WGS sequence"/>
</dbReference>
<proteinExistence type="predicted"/>
<dbReference type="PANTHER" id="PTHR43358">
    <property type="entry name" value="ALPHA/BETA-HYDROLASE"/>
    <property type="match status" value="1"/>
</dbReference>
<name>A0A0R1WDT0_9LACO</name>
<feature type="domain" description="Serine aminopeptidase S33" evidence="2">
    <location>
        <begin position="89"/>
        <end position="198"/>
    </location>
</feature>
<evidence type="ECO:0000313" key="4">
    <source>
        <dbReference type="Proteomes" id="UP000051820"/>
    </source>
</evidence>